<name>A0ABU5ZP71_9BACL</name>
<gene>
    <name evidence="2" type="ORF">VF724_17925</name>
</gene>
<keyword evidence="3" id="KW-1185">Reference proteome</keyword>
<organism evidence="2 3">
    <name type="scientific">Ferviditalea candida</name>
    <dbReference type="NCBI Taxonomy" id="3108399"/>
    <lineage>
        <taxon>Bacteria</taxon>
        <taxon>Bacillati</taxon>
        <taxon>Bacillota</taxon>
        <taxon>Bacilli</taxon>
        <taxon>Bacillales</taxon>
        <taxon>Paenibacillaceae</taxon>
        <taxon>Ferviditalea</taxon>
    </lineage>
</organism>
<evidence type="ECO:0000313" key="2">
    <source>
        <dbReference type="EMBL" id="MEB3103516.1"/>
    </source>
</evidence>
<reference evidence="2" key="1">
    <citation type="submission" date="2023-12" db="EMBL/GenBank/DDBJ databases">
        <title>Fervidustalea candida gen. nov., sp. nov., a novel member of the family Paenibacillaceae isolated from a geothermal area.</title>
        <authorList>
            <person name="Li W.-J."/>
            <person name="Jiao J.-Y."/>
            <person name="Chen Y."/>
        </authorList>
    </citation>
    <scope>NUCLEOTIDE SEQUENCE</scope>
    <source>
        <strain evidence="2">SYSU GA230002</strain>
    </source>
</reference>
<sequence>MVRSVGRLHHDEWRLSSRLAFVIDIYFDEATYGHFSNDFKEGDSVDIATGNFAYDHTDLSIAGRGLPLEFSRYYNNRSYLESSLGRGWSHTYNSYLEIKPDSVYVVYPDGKKAPYKKTLTGYQALEGFYEQLIQEQDGSYTLIFKDQTKFKYSASGKLLALTDRNGNQLTLSKRQTKPTCEAGLAHEIIFLRIDVRRIFL</sequence>
<protein>
    <submittedName>
        <fullName evidence="2">DUF6531 domain-containing protein</fullName>
    </submittedName>
</protein>
<dbReference type="Pfam" id="PF20148">
    <property type="entry name" value="DUF6531"/>
    <property type="match status" value="1"/>
</dbReference>
<dbReference type="Proteomes" id="UP001310386">
    <property type="component" value="Unassembled WGS sequence"/>
</dbReference>
<proteinExistence type="predicted"/>
<accession>A0ABU5ZP71</accession>
<dbReference type="InterPro" id="IPR045351">
    <property type="entry name" value="DUF6531"/>
</dbReference>
<evidence type="ECO:0000313" key="3">
    <source>
        <dbReference type="Proteomes" id="UP001310386"/>
    </source>
</evidence>
<dbReference type="EMBL" id="JAYJLD010000037">
    <property type="protein sequence ID" value="MEB3103516.1"/>
    <property type="molecule type" value="Genomic_DNA"/>
</dbReference>
<feature type="domain" description="DUF6531" evidence="1">
    <location>
        <begin position="42"/>
        <end position="115"/>
    </location>
</feature>
<comment type="caution">
    <text evidence="2">The sequence shown here is derived from an EMBL/GenBank/DDBJ whole genome shotgun (WGS) entry which is preliminary data.</text>
</comment>
<evidence type="ECO:0000259" key="1">
    <source>
        <dbReference type="Pfam" id="PF20148"/>
    </source>
</evidence>